<evidence type="ECO:0000256" key="4">
    <source>
        <dbReference type="PROSITE-ProRule" id="PRU00354"/>
    </source>
</evidence>
<keyword evidence="3 4" id="KW-0620">Polyamine biosynthesis</keyword>
<comment type="caution">
    <text evidence="7">The sequence shown here is derived from an EMBL/GenBank/DDBJ whole genome shotgun (WGS) entry which is preliminary data.</text>
</comment>
<keyword evidence="8" id="KW-1185">Reference proteome</keyword>
<dbReference type="PATRIC" id="fig|1328313.3.peg.3368"/>
<dbReference type="Pfam" id="PF01564">
    <property type="entry name" value="Spermine_synth"/>
    <property type="match status" value="1"/>
</dbReference>
<name>W7QT89_9ALTE</name>
<dbReference type="STRING" id="1328313.DS2_16484"/>
<dbReference type="PANTHER" id="PTHR43317">
    <property type="entry name" value="THERMOSPERMINE SYNTHASE ACAULIS5"/>
    <property type="match status" value="1"/>
</dbReference>
<feature type="chain" id="PRO_5004898463" evidence="5">
    <location>
        <begin position="21"/>
        <end position="298"/>
    </location>
</feature>
<dbReference type="NCBIfam" id="NF037959">
    <property type="entry name" value="MFS_SpdSyn"/>
    <property type="match status" value="1"/>
</dbReference>
<evidence type="ECO:0000256" key="3">
    <source>
        <dbReference type="ARBA" id="ARBA00023115"/>
    </source>
</evidence>
<dbReference type="GO" id="GO:0016740">
    <property type="term" value="F:transferase activity"/>
    <property type="evidence" value="ECO:0007669"/>
    <property type="project" value="UniProtKB-UniRule"/>
</dbReference>
<evidence type="ECO:0000256" key="2">
    <source>
        <dbReference type="ARBA" id="ARBA00022679"/>
    </source>
</evidence>
<dbReference type="PANTHER" id="PTHR43317:SF1">
    <property type="entry name" value="THERMOSPERMINE SYNTHASE ACAULIS5"/>
    <property type="match status" value="1"/>
</dbReference>
<dbReference type="SUPFAM" id="SSF53335">
    <property type="entry name" value="S-adenosyl-L-methionine-dependent methyltransferases"/>
    <property type="match status" value="1"/>
</dbReference>
<keyword evidence="2 4" id="KW-0808">Transferase</keyword>
<evidence type="ECO:0000256" key="1">
    <source>
        <dbReference type="ARBA" id="ARBA00007867"/>
    </source>
</evidence>
<organism evidence="7 8">
    <name type="scientific">Catenovulum agarivorans DS-2</name>
    <dbReference type="NCBI Taxonomy" id="1328313"/>
    <lineage>
        <taxon>Bacteria</taxon>
        <taxon>Pseudomonadati</taxon>
        <taxon>Pseudomonadota</taxon>
        <taxon>Gammaproteobacteria</taxon>
        <taxon>Alteromonadales</taxon>
        <taxon>Alteromonadaceae</taxon>
        <taxon>Catenovulum</taxon>
    </lineage>
</organism>
<evidence type="ECO:0000256" key="5">
    <source>
        <dbReference type="SAM" id="SignalP"/>
    </source>
</evidence>
<feature type="signal peptide" evidence="5">
    <location>
        <begin position="1"/>
        <end position="20"/>
    </location>
</feature>
<feature type="domain" description="PABS" evidence="6">
    <location>
        <begin position="9"/>
        <end position="253"/>
    </location>
</feature>
<dbReference type="GO" id="GO:0006596">
    <property type="term" value="P:polyamine biosynthetic process"/>
    <property type="evidence" value="ECO:0007669"/>
    <property type="project" value="UniProtKB-UniRule"/>
</dbReference>
<dbReference type="RefSeq" id="WP_051479954.1">
    <property type="nucleotide sequence ID" value="NZ_ARZY01000041.1"/>
</dbReference>
<feature type="active site" description="Proton acceptor" evidence="4">
    <location>
        <position position="170"/>
    </location>
</feature>
<dbReference type="InterPro" id="IPR029063">
    <property type="entry name" value="SAM-dependent_MTases_sf"/>
</dbReference>
<dbReference type="Gene3D" id="3.40.50.150">
    <property type="entry name" value="Vaccinia Virus protein VP39"/>
    <property type="match status" value="1"/>
</dbReference>
<dbReference type="eggNOG" id="COG0421">
    <property type="taxonomic scope" value="Bacteria"/>
</dbReference>
<evidence type="ECO:0000259" key="6">
    <source>
        <dbReference type="PROSITE" id="PS51006"/>
    </source>
</evidence>
<accession>W7QT89</accession>
<proteinExistence type="inferred from homology"/>
<dbReference type="InterPro" id="IPR030374">
    <property type="entry name" value="PABS"/>
</dbReference>
<dbReference type="Proteomes" id="UP000019276">
    <property type="component" value="Unassembled WGS sequence"/>
</dbReference>
<dbReference type="CDD" id="cd02440">
    <property type="entry name" value="AdoMet_MTases"/>
    <property type="match status" value="1"/>
</dbReference>
<dbReference type="OrthoDB" id="9761985at2"/>
<evidence type="ECO:0000313" key="8">
    <source>
        <dbReference type="Proteomes" id="UP000019276"/>
    </source>
</evidence>
<protein>
    <submittedName>
        <fullName evidence="7">Spermidine synthase</fullName>
    </submittedName>
</protein>
<comment type="similarity">
    <text evidence="1">Belongs to the spermidine/spermine synthase family.</text>
</comment>
<gene>
    <name evidence="7" type="ORF">DS2_16484</name>
</gene>
<reference evidence="7 8" key="1">
    <citation type="journal article" date="2014" name="Genome Announc.">
        <title>Draft Genome Sequence of the Agar-Degrading Bacterium Catenovulum sp. Strain DS-2, Isolated from Intestines of Haliotis diversicolor.</title>
        <authorList>
            <person name="Shan D."/>
            <person name="Li X."/>
            <person name="Gu Z."/>
            <person name="Wei G."/>
            <person name="Gao Z."/>
            <person name="Shao Z."/>
        </authorList>
    </citation>
    <scope>NUCLEOTIDE SEQUENCE [LARGE SCALE GENOMIC DNA]</scope>
    <source>
        <strain evidence="7 8">DS-2</strain>
    </source>
</reference>
<dbReference type="PROSITE" id="PS51006">
    <property type="entry name" value="PABS_2"/>
    <property type="match status" value="1"/>
</dbReference>
<dbReference type="EMBL" id="ARZY01000041">
    <property type="protein sequence ID" value="EWH08630.1"/>
    <property type="molecule type" value="Genomic_DNA"/>
</dbReference>
<sequence length="298" mass="33480">MQITQYTIGLILFAAANLFANSSGFALEKIHKERSIYRNIVITEDKGIRCMRFETRRKKVSNQACINLKQPNKLVFEYVQGTLLGLAHNPAPKRVLILGLGGGTLANVIHQVSPTSEIVSVDIDPAVVKLAKAYFGYQENAQIKSEIKDARVFVKRALLQKQQFDWIILDAFNGDYIPEHLMTEEFLAECKRLLSTNGLLSANTFSTSDLYDHESVTYQKVFNQLDIFKAPTKGNRVIFACNCDNFSLTKSLSAQLNRQLTSYGLDTNVLFEAVSSIVDWDVNARVLTDEYSPANLLK</sequence>
<keyword evidence="5" id="KW-0732">Signal</keyword>
<dbReference type="AlphaFoldDB" id="W7QT89"/>
<evidence type="ECO:0000313" key="7">
    <source>
        <dbReference type="EMBL" id="EWH08630.1"/>
    </source>
</evidence>